<dbReference type="Proteomes" id="UP001595839">
    <property type="component" value="Unassembled WGS sequence"/>
</dbReference>
<dbReference type="SUPFAM" id="SSF82607">
    <property type="entry name" value="YbaB-like"/>
    <property type="match status" value="1"/>
</dbReference>
<feature type="region of interest" description="Disordered" evidence="1">
    <location>
        <begin position="1"/>
        <end position="21"/>
    </location>
</feature>
<dbReference type="InterPro" id="IPR004401">
    <property type="entry name" value="YbaB/EbfC"/>
</dbReference>
<feature type="compositionally biased region" description="Basic and acidic residues" evidence="1">
    <location>
        <begin position="1"/>
        <end position="16"/>
    </location>
</feature>
<dbReference type="Gene3D" id="3.30.1310.10">
    <property type="entry name" value="Nucleoid-associated protein YbaB-like domain"/>
    <property type="match status" value="1"/>
</dbReference>
<sequence>MDEALDRADRAQEALREVSGTATSKDRLVSATVDAQGAVTDLKFHGTRYRTMAPTELSALLLDTITRARQEALGQLDDVLGPVGPEDLEIGDVTSGRTDLAELLEAFGLGTLPGQRD</sequence>
<dbReference type="InterPro" id="IPR036894">
    <property type="entry name" value="YbaB-like_sf"/>
</dbReference>
<dbReference type="EMBL" id="JBHSFK010000071">
    <property type="protein sequence ID" value="MFC4508181.1"/>
    <property type="molecule type" value="Genomic_DNA"/>
</dbReference>
<comment type="caution">
    <text evidence="2">The sequence shown here is derived from an EMBL/GenBank/DDBJ whole genome shotgun (WGS) entry which is preliminary data.</text>
</comment>
<accession>A0ABV9BDK3</accession>
<dbReference type="RefSeq" id="WP_381185584.1">
    <property type="nucleotide sequence ID" value="NZ_JBHSFK010000071.1"/>
</dbReference>
<gene>
    <name evidence="2" type="ORF">ACFPIH_53850</name>
</gene>
<proteinExistence type="predicted"/>
<evidence type="ECO:0000256" key="1">
    <source>
        <dbReference type="SAM" id="MobiDB-lite"/>
    </source>
</evidence>
<protein>
    <submittedName>
        <fullName evidence="2">YbaB/EbfC family nucleoid-associated protein</fullName>
    </submittedName>
</protein>
<keyword evidence="3" id="KW-1185">Reference proteome</keyword>
<organism evidence="2 3">
    <name type="scientific">Streptomyces vulcanius</name>
    <dbReference type="NCBI Taxonomy" id="1441876"/>
    <lineage>
        <taxon>Bacteria</taxon>
        <taxon>Bacillati</taxon>
        <taxon>Actinomycetota</taxon>
        <taxon>Actinomycetes</taxon>
        <taxon>Kitasatosporales</taxon>
        <taxon>Streptomycetaceae</taxon>
        <taxon>Streptomyces</taxon>
    </lineage>
</organism>
<evidence type="ECO:0000313" key="3">
    <source>
        <dbReference type="Proteomes" id="UP001595839"/>
    </source>
</evidence>
<name>A0ABV9BDK3_9ACTN</name>
<reference evidence="3" key="1">
    <citation type="journal article" date="2019" name="Int. J. Syst. Evol. Microbiol.">
        <title>The Global Catalogue of Microorganisms (GCM) 10K type strain sequencing project: providing services to taxonomists for standard genome sequencing and annotation.</title>
        <authorList>
            <consortium name="The Broad Institute Genomics Platform"/>
            <consortium name="The Broad Institute Genome Sequencing Center for Infectious Disease"/>
            <person name="Wu L."/>
            <person name="Ma J."/>
        </authorList>
    </citation>
    <scope>NUCLEOTIDE SEQUENCE [LARGE SCALE GENOMIC DNA]</scope>
    <source>
        <strain evidence="3">CGMCC 4.7177</strain>
    </source>
</reference>
<dbReference type="Pfam" id="PF02575">
    <property type="entry name" value="YbaB_DNA_bd"/>
    <property type="match status" value="1"/>
</dbReference>
<evidence type="ECO:0000313" key="2">
    <source>
        <dbReference type="EMBL" id="MFC4508181.1"/>
    </source>
</evidence>